<dbReference type="PANTHER" id="PTHR45527:SF1">
    <property type="entry name" value="FATTY ACID SYNTHASE"/>
    <property type="match status" value="1"/>
</dbReference>
<dbReference type="AlphaFoldDB" id="A0A6J4J677"/>
<dbReference type="EMBL" id="CADCTH010000370">
    <property type="protein sequence ID" value="CAA9269506.1"/>
    <property type="molecule type" value="Genomic_DNA"/>
</dbReference>
<proteinExistence type="predicted"/>
<dbReference type="Gene3D" id="3.40.50.980">
    <property type="match status" value="1"/>
</dbReference>
<gene>
    <name evidence="2" type="ORF">AVDCRST_MAG54-2913</name>
</gene>
<name>A0A6J4J677_9PSEU</name>
<organism evidence="2">
    <name type="scientific">uncultured Actinomycetospora sp</name>
    <dbReference type="NCBI Taxonomy" id="1135996"/>
    <lineage>
        <taxon>Bacteria</taxon>
        <taxon>Bacillati</taxon>
        <taxon>Actinomycetota</taxon>
        <taxon>Actinomycetes</taxon>
        <taxon>Pseudonocardiales</taxon>
        <taxon>Pseudonocardiaceae</taxon>
        <taxon>Actinomycetospora</taxon>
        <taxon>environmental samples</taxon>
    </lineage>
</organism>
<accession>A0A6J4J677</accession>
<dbReference type="GO" id="GO:0043041">
    <property type="term" value="P:amino acid activation for nonribosomal peptide biosynthetic process"/>
    <property type="evidence" value="ECO:0007669"/>
    <property type="project" value="TreeGrafter"/>
</dbReference>
<sequence length="261" mass="26897">VAVPAELAAAVAALAGRLGVVPEALLLAAHARVLAALTAEPEVLAGVGVAGRTLPARLDTEVASWRTLATAAGAALSALTGADQAGDDVALAQARRDLTGLWPETVLVPEVAAAGTLAEQAAPLADDTVFRIDRPAEDLLRVVHRPGDLDVAAAERIAGYHLTALDQLCADPDAAPGAHGLVGPEELAQQVDGLAGPVRARPDRPAHEIIRERADADPDRVAVVHGDRSWTYRELDEVTDRVARALLARGLPPEGIVAVVA</sequence>
<dbReference type="InterPro" id="IPR000873">
    <property type="entry name" value="AMP-dep_synth/lig_dom"/>
</dbReference>
<dbReference type="GO" id="GO:0031177">
    <property type="term" value="F:phosphopantetheine binding"/>
    <property type="evidence" value="ECO:0007669"/>
    <property type="project" value="TreeGrafter"/>
</dbReference>
<dbReference type="GO" id="GO:0044550">
    <property type="term" value="P:secondary metabolite biosynthetic process"/>
    <property type="evidence" value="ECO:0007669"/>
    <property type="project" value="TreeGrafter"/>
</dbReference>
<dbReference type="Pfam" id="PF00501">
    <property type="entry name" value="AMP-binding"/>
    <property type="match status" value="1"/>
</dbReference>
<dbReference type="Gene3D" id="3.30.559.30">
    <property type="entry name" value="Nonribosomal peptide synthetase, condensation domain"/>
    <property type="match status" value="1"/>
</dbReference>
<dbReference type="PANTHER" id="PTHR45527">
    <property type="entry name" value="NONRIBOSOMAL PEPTIDE SYNTHETASE"/>
    <property type="match status" value="1"/>
</dbReference>
<dbReference type="GO" id="GO:0005737">
    <property type="term" value="C:cytoplasm"/>
    <property type="evidence" value="ECO:0007669"/>
    <property type="project" value="TreeGrafter"/>
</dbReference>
<dbReference type="SUPFAM" id="SSF56801">
    <property type="entry name" value="Acetyl-CoA synthetase-like"/>
    <property type="match status" value="1"/>
</dbReference>
<feature type="non-terminal residue" evidence="2">
    <location>
        <position position="1"/>
    </location>
</feature>
<dbReference type="SUPFAM" id="SSF52777">
    <property type="entry name" value="CoA-dependent acyltransferases"/>
    <property type="match status" value="1"/>
</dbReference>
<evidence type="ECO:0000313" key="2">
    <source>
        <dbReference type="EMBL" id="CAA9269506.1"/>
    </source>
</evidence>
<feature type="domain" description="AMP-dependent synthetase/ligase" evidence="1">
    <location>
        <begin position="211"/>
        <end position="260"/>
    </location>
</feature>
<protein>
    <recommendedName>
        <fullName evidence="1">AMP-dependent synthetase/ligase domain-containing protein</fullName>
    </recommendedName>
</protein>
<evidence type="ECO:0000259" key="1">
    <source>
        <dbReference type="Pfam" id="PF00501"/>
    </source>
</evidence>
<reference evidence="2" key="1">
    <citation type="submission" date="2020-02" db="EMBL/GenBank/DDBJ databases">
        <authorList>
            <person name="Meier V. D."/>
        </authorList>
    </citation>
    <scope>NUCLEOTIDE SEQUENCE</scope>
    <source>
        <strain evidence="2">AVDCRST_MAG54</strain>
    </source>
</reference>